<dbReference type="EMBL" id="CAJNOK010018925">
    <property type="protein sequence ID" value="CAF1290856.1"/>
    <property type="molecule type" value="Genomic_DNA"/>
</dbReference>
<protein>
    <recommendedName>
        <fullName evidence="8">Complement component 1 Q subcomponent-binding protein, mitochondrial</fullName>
    </recommendedName>
</protein>
<evidence type="ECO:0000313" key="6">
    <source>
        <dbReference type="EMBL" id="CAF4095696.1"/>
    </source>
</evidence>
<reference evidence="3" key="1">
    <citation type="submission" date="2021-02" db="EMBL/GenBank/DDBJ databases">
        <authorList>
            <person name="Nowell W R."/>
        </authorList>
    </citation>
    <scope>NUCLEOTIDE SEQUENCE</scope>
</reference>
<comment type="caution">
    <text evidence="3">The sequence shown here is derived from an EMBL/GenBank/DDBJ whole genome shotgun (WGS) entry which is preliminary data.</text>
</comment>
<comment type="similarity">
    <text evidence="1">Belongs to the MAM33 family.</text>
</comment>
<dbReference type="AlphaFoldDB" id="A0A814LQC6"/>
<dbReference type="Gene3D" id="3.10.280.10">
    <property type="entry name" value="Mitochondrial glycoprotein"/>
    <property type="match status" value="1"/>
</dbReference>
<dbReference type="GO" id="GO:0005759">
    <property type="term" value="C:mitochondrial matrix"/>
    <property type="evidence" value="ECO:0007669"/>
    <property type="project" value="InterPro"/>
</dbReference>
<dbReference type="Proteomes" id="UP000663829">
    <property type="component" value="Unassembled WGS sequence"/>
</dbReference>
<dbReference type="GO" id="GO:0042256">
    <property type="term" value="P:cytosolic ribosome assembly"/>
    <property type="evidence" value="ECO:0007669"/>
    <property type="project" value="TreeGrafter"/>
</dbReference>
<dbReference type="Proteomes" id="UP000677228">
    <property type="component" value="Unassembled WGS sequence"/>
</dbReference>
<feature type="compositionally biased region" description="Basic and acidic residues" evidence="2">
    <location>
        <begin position="136"/>
        <end position="147"/>
    </location>
</feature>
<sequence length="295" mass="33482">MAFRSITRSFVQLAQRTRTSTLSTALTHRNYSVNAEVYNRYNTLFHQKQQSFMRCMIARSMSNTVKAHNNAYQDLNAFLDKEIKLEKQAQKHPSKMPKIEGFEVKTEGPEVTLLKTEGNEKITVKFNVTNTVNAGNDEHSDGQEHEISGNAAPEAAESTSSSQLKSRPVFTVDVNRGSQTLSFLCSYLPDEYPDSAAIARNRNPGEQSEDDDDMKLIAEDFQIDEFAIHDGEWTDSTYSADCSVIDGELYDKLLNVLEERGIGEEFANQLMDYSTAHEHKQYINLLEKLQQFVKK</sequence>
<dbReference type="Proteomes" id="UP000682733">
    <property type="component" value="Unassembled WGS sequence"/>
</dbReference>
<evidence type="ECO:0008006" key="8">
    <source>
        <dbReference type="Google" id="ProtNLM"/>
    </source>
</evidence>
<name>A0A814LQC6_9BILA</name>
<proteinExistence type="inferred from homology"/>
<dbReference type="Proteomes" id="UP000681722">
    <property type="component" value="Unassembled WGS sequence"/>
</dbReference>
<dbReference type="PANTHER" id="PTHR10826:SF1">
    <property type="entry name" value="COMPLEMENT COMPONENT 1 Q SUBCOMPONENT-BINDING PROTEIN, MITOCHONDRIAL"/>
    <property type="match status" value="1"/>
</dbReference>
<dbReference type="PANTHER" id="PTHR10826">
    <property type="entry name" value="COMPLEMENT COMPONENT 1"/>
    <property type="match status" value="1"/>
</dbReference>
<dbReference type="SUPFAM" id="SSF54529">
    <property type="entry name" value="Mitochondrial glycoprotein MAM33-like"/>
    <property type="match status" value="1"/>
</dbReference>
<organism evidence="3 7">
    <name type="scientific">Didymodactylos carnosus</name>
    <dbReference type="NCBI Taxonomy" id="1234261"/>
    <lineage>
        <taxon>Eukaryota</taxon>
        <taxon>Metazoa</taxon>
        <taxon>Spiralia</taxon>
        <taxon>Gnathifera</taxon>
        <taxon>Rotifera</taxon>
        <taxon>Eurotatoria</taxon>
        <taxon>Bdelloidea</taxon>
        <taxon>Philodinida</taxon>
        <taxon>Philodinidae</taxon>
        <taxon>Didymodactylos</taxon>
    </lineage>
</organism>
<dbReference type="InterPro" id="IPR003428">
    <property type="entry name" value="MAM33"/>
</dbReference>
<feature type="compositionally biased region" description="Low complexity" evidence="2">
    <location>
        <begin position="151"/>
        <end position="162"/>
    </location>
</feature>
<evidence type="ECO:0000313" key="7">
    <source>
        <dbReference type="Proteomes" id="UP000663829"/>
    </source>
</evidence>
<dbReference type="EMBL" id="CAJNOQ010004664">
    <property type="protein sequence ID" value="CAF1068943.1"/>
    <property type="molecule type" value="Genomic_DNA"/>
</dbReference>
<accession>A0A814LQC6</accession>
<evidence type="ECO:0000256" key="1">
    <source>
        <dbReference type="ARBA" id="ARBA00005457"/>
    </source>
</evidence>
<feature type="region of interest" description="Disordered" evidence="2">
    <location>
        <begin position="132"/>
        <end position="165"/>
    </location>
</feature>
<dbReference type="EMBL" id="CAJOBA010040497">
    <property type="protein sequence ID" value="CAF4095696.1"/>
    <property type="molecule type" value="Genomic_DNA"/>
</dbReference>
<evidence type="ECO:0000313" key="5">
    <source>
        <dbReference type="EMBL" id="CAF3836297.1"/>
    </source>
</evidence>
<gene>
    <name evidence="3" type="ORF">GPM918_LOCUS17172</name>
    <name evidence="4" type="ORF">OVA965_LOCUS28087</name>
    <name evidence="5" type="ORF">SRO942_LOCUS17171</name>
    <name evidence="6" type="ORF">TMI583_LOCUS28837</name>
</gene>
<dbReference type="EMBL" id="CAJOBC010004664">
    <property type="protein sequence ID" value="CAF3836297.1"/>
    <property type="molecule type" value="Genomic_DNA"/>
</dbReference>
<dbReference type="Pfam" id="PF02330">
    <property type="entry name" value="MAM33"/>
    <property type="match status" value="1"/>
</dbReference>
<dbReference type="InterPro" id="IPR036561">
    <property type="entry name" value="MAM33_sf"/>
</dbReference>
<evidence type="ECO:0000313" key="3">
    <source>
        <dbReference type="EMBL" id="CAF1068943.1"/>
    </source>
</evidence>
<evidence type="ECO:0000256" key="2">
    <source>
        <dbReference type="SAM" id="MobiDB-lite"/>
    </source>
</evidence>
<dbReference type="OrthoDB" id="278212at2759"/>
<keyword evidence="7" id="KW-1185">Reference proteome</keyword>
<evidence type="ECO:0000313" key="4">
    <source>
        <dbReference type="EMBL" id="CAF1290856.1"/>
    </source>
</evidence>